<accession>A0A0S2I510</accession>
<dbReference type="Gene3D" id="3.60.40.10">
    <property type="entry name" value="PPM-type phosphatase domain"/>
    <property type="match status" value="1"/>
</dbReference>
<dbReference type="InterPro" id="IPR013783">
    <property type="entry name" value="Ig-like_fold"/>
</dbReference>
<evidence type="ECO:0000256" key="2">
    <source>
        <dbReference type="SAM" id="Coils"/>
    </source>
</evidence>
<dbReference type="Proteomes" id="UP000064893">
    <property type="component" value="Chromosome"/>
</dbReference>
<keyword evidence="7" id="KW-1185">Reference proteome</keyword>
<keyword evidence="6" id="KW-0378">Hydrolase</keyword>
<dbReference type="SMART" id="SM00331">
    <property type="entry name" value="PP2C_SIG"/>
    <property type="match status" value="1"/>
</dbReference>
<dbReference type="EMBL" id="CP013118">
    <property type="protein sequence ID" value="ALO17512.1"/>
    <property type="molecule type" value="Genomic_DNA"/>
</dbReference>
<feature type="transmembrane region" description="Helical" evidence="3">
    <location>
        <begin position="928"/>
        <end position="948"/>
    </location>
</feature>
<dbReference type="Pfam" id="PF07228">
    <property type="entry name" value="SpoIIE"/>
    <property type="match status" value="1"/>
</dbReference>
<dbReference type="InterPro" id="IPR036457">
    <property type="entry name" value="PPM-type-like_dom_sf"/>
</dbReference>
<dbReference type="InterPro" id="IPR015943">
    <property type="entry name" value="WD40/YVTN_repeat-like_dom_sf"/>
</dbReference>
<keyword evidence="3" id="KW-0472">Membrane</keyword>
<dbReference type="InterPro" id="IPR011123">
    <property type="entry name" value="Y_Y_Y"/>
</dbReference>
<keyword evidence="4" id="KW-0732">Signal</keyword>
<evidence type="ECO:0000256" key="4">
    <source>
        <dbReference type="SAM" id="SignalP"/>
    </source>
</evidence>
<evidence type="ECO:0000313" key="6">
    <source>
        <dbReference type="EMBL" id="ALO17512.1"/>
    </source>
</evidence>
<dbReference type="STRING" id="1307839.L21SP5_03921"/>
<dbReference type="GO" id="GO:0016787">
    <property type="term" value="F:hydrolase activity"/>
    <property type="evidence" value="ECO:0007669"/>
    <property type="project" value="UniProtKB-KW"/>
</dbReference>
<dbReference type="PANTHER" id="PTHR43547">
    <property type="entry name" value="TWO-COMPONENT HISTIDINE KINASE"/>
    <property type="match status" value="1"/>
</dbReference>
<gene>
    <name evidence="6" type="primary">rsbU_7</name>
    <name evidence="6" type="ORF">L21SP5_03921</name>
</gene>
<organism evidence="6 7">
    <name type="scientific">Salinivirga cyanobacteriivorans</name>
    <dbReference type="NCBI Taxonomy" id="1307839"/>
    <lineage>
        <taxon>Bacteria</taxon>
        <taxon>Pseudomonadati</taxon>
        <taxon>Bacteroidota</taxon>
        <taxon>Bacteroidia</taxon>
        <taxon>Bacteroidales</taxon>
        <taxon>Salinivirgaceae</taxon>
        <taxon>Salinivirga</taxon>
    </lineage>
</organism>
<dbReference type="Gene3D" id="2.60.40.10">
    <property type="entry name" value="Immunoglobulins"/>
    <property type="match status" value="1"/>
</dbReference>
<feature type="domain" description="PPM-type phosphatase" evidence="5">
    <location>
        <begin position="1032"/>
        <end position="1253"/>
    </location>
</feature>
<reference evidence="6 7" key="1">
    <citation type="submission" date="2015-11" db="EMBL/GenBank/DDBJ databases">
        <title>Description and complete genome sequence of a novel strain predominating in hypersaline microbial mats and representing a new family of the Bacteriodetes phylum.</title>
        <authorList>
            <person name="Spring S."/>
            <person name="Bunk B."/>
            <person name="Sproer C."/>
            <person name="Klenk H.-P."/>
        </authorList>
    </citation>
    <scope>NUCLEOTIDE SEQUENCE [LARGE SCALE GENOMIC DNA]</scope>
    <source>
        <strain evidence="6 7">L21-Spi-D4</strain>
    </source>
</reference>
<evidence type="ECO:0000313" key="7">
    <source>
        <dbReference type="Proteomes" id="UP000064893"/>
    </source>
</evidence>
<keyword evidence="2" id="KW-0175">Coiled coil</keyword>
<feature type="chain" id="PRO_5006599669" evidence="4">
    <location>
        <begin position="20"/>
        <end position="1253"/>
    </location>
</feature>
<name>A0A0S2I510_9BACT</name>
<dbReference type="Pfam" id="PF07494">
    <property type="entry name" value="Reg_prop"/>
    <property type="match status" value="6"/>
</dbReference>
<dbReference type="OrthoDB" id="681130at2"/>
<dbReference type="GO" id="GO:0000155">
    <property type="term" value="F:phosphorelay sensor kinase activity"/>
    <property type="evidence" value="ECO:0007669"/>
    <property type="project" value="TreeGrafter"/>
</dbReference>
<dbReference type="KEGG" id="blq:L21SP5_03921"/>
<dbReference type="SUPFAM" id="SSF63829">
    <property type="entry name" value="Calcium-dependent phosphotriesterase"/>
    <property type="match status" value="2"/>
</dbReference>
<evidence type="ECO:0000256" key="3">
    <source>
        <dbReference type="SAM" id="Phobius"/>
    </source>
</evidence>
<dbReference type="Pfam" id="PF07495">
    <property type="entry name" value="Y_Y_Y"/>
    <property type="match status" value="1"/>
</dbReference>
<dbReference type="InterPro" id="IPR011110">
    <property type="entry name" value="Reg_prop"/>
</dbReference>
<protein>
    <submittedName>
        <fullName evidence="6">Phosphoserine phosphatase RsbU</fullName>
        <ecNumber evidence="6">3.1.3.3</ecNumber>
    </submittedName>
</protein>
<dbReference type="Gene3D" id="2.130.10.10">
    <property type="entry name" value="YVTN repeat-like/Quinoprotein amine dehydrogenase"/>
    <property type="match status" value="6"/>
</dbReference>
<keyword evidence="3" id="KW-1133">Transmembrane helix</keyword>
<evidence type="ECO:0000259" key="5">
    <source>
        <dbReference type="SMART" id="SM00331"/>
    </source>
</evidence>
<keyword evidence="1" id="KW-0597">Phosphoprotein</keyword>
<evidence type="ECO:0000256" key="1">
    <source>
        <dbReference type="ARBA" id="ARBA00022553"/>
    </source>
</evidence>
<sequence length="1253" mass="142767" precursor="true">MRLLLLIFCLLLTAHLLKSQVNPLVSDSIEEVIVGTTAETKLVHKKLQRGTTTVYKGIKSIVPGKTRVESGGMLRSTHPPLEFLYKQVNAASFTDRVNVKDPPVYPIKFITNDMAETIKKGEVLKKQASLPELVDAGKALYRENIVANIKYVDIAQGLFSSYIMSLARDDKGMVWMGTYGGGLVGYNGRSFVRYGIEHGLPGKKIMSVLFDRKDRLWLGTFSNGVVCFDGNYFYHFNEQTGLPGSKVMALLEDQKGNIWIGTNNGIARFNDQEITVYSKPQGLHCRQVYDLSEDTQGNIWIGTFNSGVIRWDGKTFKHLTVQNGLPTNAIWAVNYDVNNNMWFGTYGEGAIRFDGEKFYQYNYPQGFPNSEILSVSRDDQGNLWFGTDGSGIVQYDGHSFRNINTRHGLTNDMIWDVLQDPSGIYWIASYGGGLMKYDGGAFNYISEKQGLPGKIVLSFYDDSNQNMWMGSWGNGLIKFDGEYFHNWKNTHGLADNTIWDIEPGLEGNLWLGTDGGGLNKISGKEILQITTKQGLTHDEVTALYQDSSGTLWVGTYDGLNSFKDNKITRYQTKQGLLIKEIRDITPDRYGNLWLASSDRGIAVFTGNRFYHFTMSDSLSNNSTYRIYEGKNGHLWITSNNKLNILHRDFIRNLNRYIQEEKSETSEKVYKEFKESLLLIGKENGIASNLVQNIVFHPNGEMWLGTENGLSKLAEVKSDRTYGKVLKIFDKKYSVENFTYNEGFIGGDVFSNNSAGLDKQQNLWWGTGKTLINYNPEIPRPDTIIPSIEITSVQLFYEKVNWLNKNLTNGSGKTLQDELNVGHSASVDYSGVSAWNHLPEDLKLSHELNHLTFIFSGLAWKNPEKLQYRFMLEGYDKNWNPLTSQNKSTYSNLPPGAYVFKVSALSSAGLWSNEVHFQFVILPPWWKTMWFKIGFVAVVLLIVFGIYQWRIASFKHRQRELEKTVSERTSEISEKNEELLQQKEEILAQRNEIVVQKDRLEIVHKDLTESIEYAKFIQYNMFPESGMLSKTFDDHFLLFYPRDRVSGDFYWWAKIQNQVIVAVADCTGHGVPGALMSMLGISFLREIVLKENYMEPAVILNNLRQEVITALDQKMAPGEQKDGLDIALVKIDLLKNQMIFSGARNPLYLIRENKLFEYKADKAPISVYPKMKNFTQTTVNLEKGDQIYIFTDGYADQFGGNNAIKFKRNRFKKLLLAHSSEKMPIQLKKLEDSFYQWKGNHEQIDDITVLGLKI</sequence>
<feature type="signal peptide" evidence="4">
    <location>
        <begin position="1"/>
        <end position="19"/>
    </location>
</feature>
<keyword evidence="3" id="KW-0812">Transmembrane</keyword>
<dbReference type="AlphaFoldDB" id="A0A0S2I510"/>
<dbReference type="EC" id="3.1.3.3" evidence="6"/>
<feature type="coiled-coil region" evidence="2">
    <location>
        <begin position="968"/>
        <end position="995"/>
    </location>
</feature>
<dbReference type="PANTHER" id="PTHR43547:SF2">
    <property type="entry name" value="HYBRID SIGNAL TRANSDUCTION HISTIDINE KINASE C"/>
    <property type="match status" value="1"/>
</dbReference>
<dbReference type="RefSeq" id="WP_057954767.1">
    <property type="nucleotide sequence ID" value="NZ_CP013118.1"/>
</dbReference>
<proteinExistence type="predicted"/>
<dbReference type="InterPro" id="IPR001932">
    <property type="entry name" value="PPM-type_phosphatase-like_dom"/>
</dbReference>